<organism evidence="3 4">
    <name type="scientific">Robiginitalea marina</name>
    <dbReference type="NCBI Taxonomy" id="2954105"/>
    <lineage>
        <taxon>Bacteria</taxon>
        <taxon>Pseudomonadati</taxon>
        <taxon>Bacteroidota</taxon>
        <taxon>Flavobacteriia</taxon>
        <taxon>Flavobacteriales</taxon>
        <taxon>Flavobacteriaceae</taxon>
        <taxon>Robiginitalea</taxon>
    </lineage>
</organism>
<keyword evidence="4" id="KW-1185">Reference proteome</keyword>
<gene>
    <name evidence="3" type="ORF">NG653_04690</name>
</gene>
<dbReference type="Gene3D" id="2.60.120.260">
    <property type="entry name" value="Galactose-binding domain-like"/>
    <property type="match status" value="1"/>
</dbReference>
<protein>
    <submittedName>
        <fullName evidence="3">Carbohydrate binding domain-containing protein</fullName>
    </submittedName>
</protein>
<feature type="domain" description="CBM-cenC" evidence="2">
    <location>
        <begin position="48"/>
        <end position="174"/>
    </location>
</feature>
<evidence type="ECO:0000313" key="4">
    <source>
        <dbReference type="Proteomes" id="UP001206312"/>
    </source>
</evidence>
<dbReference type="InterPro" id="IPR003305">
    <property type="entry name" value="CenC_carb-bd"/>
</dbReference>
<evidence type="ECO:0000259" key="2">
    <source>
        <dbReference type="Pfam" id="PF02018"/>
    </source>
</evidence>
<accession>A0ABT1AWZ7</accession>
<sequence length="207" mass="20655">NVGSVTAITLIMDNGTAGDGSGDWTIQFDNIRLCSNESAGGGGSTGASIATNGDFETGDETGWFLFQNGGSASLDNTVSNGGTWSGKLTVGDTGGNPAFKQERIGAGTVAAGDEIRVQFDLIGSVVQPGAAVNVLLFGEGAGGVSFTQVLTPAPAPGGTWSTYTGSYTIPPGTDVSEGISFLIEAVCGAVSGCNVSMNIDNVSVTIN</sequence>
<feature type="non-terminal residue" evidence="3">
    <location>
        <position position="1"/>
    </location>
</feature>
<dbReference type="Proteomes" id="UP001206312">
    <property type="component" value="Unassembled WGS sequence"/>
</dbReference>
<name>A0ABT1AWZ7_9FLAO</name>
<dbReference type="InterPro" id="IPR008979">
    <property type="entry name" value="Galactose-bd-like_sf"/>
</dbReference>
<reference evidence="3 4" key="1">
    <citation type="submission" date="2022-06" db="EMBL/GenBank/DDBJ databases">
        <authorList>
            <person name="Xuan X."/>
        </authorList>
    </citation>
    <scope>NUCLEOTIDE SEQUENCE [LARGE SCALE GENOMIC DNA]</scope>
    <source>
        <strain evidence="3 4">2V75</strain>
    </source>
</reference>
<evidence type="ECO:0000313" key="3">
    <source>
        <dbReference type="EMBL" id="MCO5724140.1"/>
    </source>
</evidence>
<dbReference type="SUPFAM" id="SSF49785">
    <property type="entry name" value="Galactose-binding domain-like"/>
    <property type="match status" value="1"/>
</dbReference>
<keyword evidence="1" id="KW-0378">Hydrolase</keyword>
<dbReference type="EMBL" id="JAMXIB010000002">
    <property type="protein sequence ID" value="MCO5724140.1"/>
    <property type="molecule type" value="Genomic_DNA"/>
</dbReference>
<dbReference type="Pfam" id="PF02018">
    <property type="entry name" value="CBM_4_9"/>
    <property type="match status" value="1"/>
</dbReference>
<dbReference type="RefSeq" id="WP_252740509.1">
    <property type="nucleotide sequence ID" value="NZ_JAMXIB010000002.1"/>
</dbReference>
<evidence type="ECO:0000256" key="1">
    <source>
        <dbReference type="ARBA" id="ARBA00022801"/>
    </source>
</evidence>
<comment type="caution">
    <text evidence="3">The sequence shown here is derived from an EMBL/GenBank/DDBJ whole genome shotgun (WGS) entry which is preliminary data.</text>
</comment>
<proteinExistence type="predicted"/>